<feature type="region of interest" description="RNA binding; important for wobble base 34 recognition" evidence="7">
    <location>
        <begin position="272"/>
        <end position="276"/>
    </location>
</feature>
<sequence length="373" mass="42434">MHSVYFELIKEDPRSGARLGKLHTPHGTFDTPMFMPVGTQATVKTLTPEELYAMHSQVILSNTYHLFLRPGTELVRKAGGLHKFMNYKRGMLTDSGGFQVFSLGEMRKITEEGVMFRSHLDGSRQFLNPEVATKAQEDLGADIIMAFDECIPYPADHGYAKQSTERTTRWARRCLEAKTREDQGLFGIIQGGMYPDLREYSAKAITDMDFAGFAIGGLSVGEPHPLMYDILDKTTRHMPKDKARYLMGVGTPDCLVEGVNLGVDMFDCVYPTRVARNGTAMLPTGRLVVRNAQYAEDWRPIDEHCDCYTCRNFSRAYIRHLFKAEEILALRLLSIHNLHFLLKFAEDMRTAIANDTFPEFRAAFLENYETTRR</sequence>
<dbReference type="GO" id="GO:0046872">
    <property type="term" value="F:metal ion binding"/>
    <property type="evidence" value="ECO:0007669"/>
    <property type="project" value="UniProtKB-KW"/>
</dbReference>
<feature type="active site" description="Nucleophile" evidence="7">
    <location>
        <position position="267"/>
    </location>
</feature>
<dbReference type="RefSeq" id="WP_012938868.1">
    <property type="nucleotide sequence ID" value="NZ_CALAKB010000024.1"/>
</dbReference>
<feature type="binding site" evidence="7">
    <location>
        <position position="148"/>
    </location>
    <ligand>
        <name>substrate</name>
    </ligand>
</feature>
<dbReference type="EC" id="2.4.2.29" evidence="7"/>
<dbReference type="GeneID" id="78335216"/>
<feature type="binding site" evidence="7">
    <location>
        <position position="307"/>
    </location>
    <ligand>
        <name>Zn(2+)</name>
        <dbReference type="ChEBI" id="CHEBI:29105"/>
    </ligand>
</feature>
<organism evidence="9 10">
    <name type="scientific">Acidaminococcus fermentans</name>
    <dbReference type="NCBI Taxonomy" id="905"/>
    <lineage>
        <taxon>Bacteria</taxon>
        <taxon>Bacillati</taxon>
        <taxon>Bacillota</taxon>
        <taxon>Negativicutes</taxon>
        <taxon>Acidaminococcales</taxon>
        <taxon>Acidaminococcaceae</taxon>
        <taxon>Acidaminococcus</taxon>
    </lineage>
</organism>
<feature type="binding site" evidence="7">
    <location>
        <position position="190"/>
    </location>
    <ligand>
        <name>substrate</name>
    </ligand>
</feature>
<comment type="similarity">
    <text evidence="7">Belongs to the queuine tRNA-ribosyltransferase family.</text>
</comment>
<feature type="domain" description="tRNA-guanine(15) transglycosylase-like" evidence="8">
    <location>
        <begin position="16"/>
        <end position="369"/>
    </location>
</feature>
<dbReference type="Pfam" id="PF01702">
    <property type="entry name" value="TGT"/>
    <property type="match status" value="1"/>
</dbReference>
<dbReference type="InterPro" id="IPR036511">
    <property type="entry name" value="TGT-like_sf"/>
</dbReference>
<comment type="caution">
    <text evidence="9">The sequence shown here is derived from an EMBL/GenBank/DDBJ whole genome shotgun (WGS) entry which is preliminary data.</text>
</comment>
<dbReference type="InterPro" id="IPR002616">
    <property type="entry name" value="tRNA_ribo_trans-like"/>
</dbReference>
<dbReference type="UniPathway" id="UPA00392"/>
<feature type="binding site" evidence="7">
    <location>
        <position position="310"/>
    </location>
    <ligand>
        <name>Zn(2+)</name>
        <dbReference type="ChEBI" id="CHEBI:29105"/>
    </ligand>
</feature>
<comment type="catalytic activity">
    <reaction evidence="6 7">
        <text>7-aminomethyl-7-carbaguanine + guanosine(34) in tRNA = 7-aminomethyl-7-carbaguanosine(34) in tRNA + guanine</text>
        <dbReference type="Rhea" id="RHEA:24104"/>
        <dbReference type="Rhea" id="RHEA-COMP:10341"/>
        <dbReference type="Rhea" id="RHEA-COMP:10342"/>
        <dbReference type="ChEBI" id="CHEBI:16235"/>
        <dbReference type="ChEBI" id="CHEBI:58703"/>
        <dbReference type="ChEBI" id="CHEBI:74269"/>
        <dbReference type="ChEBI" id="CHEBI:82833"/>
        <dbReference type="EC" id="2.4.2.29"/>
    </reaction>
</comment>
<dbReference type="Gene3D" id="3.20.20.105">
    <property type="entry name" value="Queuine tRNA-ribosyltransferase-like"/>
    <property type="match status" value="1"/>
</dbReference>
<evidence type="ECO:0000256" key="7">
    <source>
        <dbReference type="HAMAP-Rule" id="MF_00168"/>
    </source>
</evidence>
<evidence type="ECO:0000256" key="3">
    <source>
        <dbReference type="ARBA" id="ARBA00022694"/>
    </source>
</evidence>
<protein>
    <recommendedName>
        <fullName evidence="7">Queuine tRNA-ribosyltransferase</fullName>
        <ecNumber evidence="7">2.4.2.29</ecNumber>
    </recommendedName>
    <alternativeName>
        <fullName evidence="7">Guanine insertion enzyme</fullName>
    </alternativeName>
    <alternativeName>
        <fullName evidence="7">tRNA-guanine transglycosylase</fullName>
    </alternativeName>
</protein>
<evidence type="ECO:0000313" key="9">
    <source>
        <dbReference type="EMBL" id="SDX29013.1"/>
    </source>
</evidence>
<dbReference type="PANTHER" id="PTHR46499:SF1">
    <property type="entry name" value="QUEUINE TRNA-RIBOSYLTRANSFERASE"/>
    <property type="match status" value="1"/>
</dbReference>
<comment type="subunit">
    <text evidence="7">Homodimer. Within each dimer, one monomer is responsible for RNA recognition and catalysis, while the other monomer binds to the replacement base PreQ1.</text>
</comment>
<feature type="active site" description="Proton acceptor" evidence="7">
    <location>
        <position position="94"/>
    </location>
</feature>
<name>A0A1H3AHB3_ACIFE</name>
<keyword evidence="7" id="KW-0479">Metal-binding</keyword>
<evidence type="ECO:0000313" key="10">
    <source>
        <dbReference type="Proteomes" id="UP000182379"/>
    </source>
</evidence>
<dbReference type="FunFam" id="3.20.20.105:FF:000001">
    <property type="entry name" value="Queuine tRNA-ribosyltransferase"/>
    <property type="match status" value="1"/>
</dbReference>
<evidence type="ECO:0000256" key="2">
    <source>
        <dbReference type="ARBA" id="ARBA00022679"/>
    </source>
</evidence>
<dbReference type="OMA" id="IDLFDCV"/>
<dbReference type="NCBIfam" id="TIGR00449">
    <property type="entry name" value="tgt_general"/>
    <property type="match status" value="1"/>
</dbReference>
<dbReference type="InterPro" id="IPR050076">
    <property type="entry name" value="ArchSynthase1/Queuine_TRR"/>
</dbReference>
<evidence type="ECO:0000256" key="1">
    <source>
        <dbReference type="ARBA" id="ARBA00022676"/>
    </source>
</evidence>
<comment type="pathway">
    <text evidence="7">tRNA modification; tRNA-queuosine biosynthesis.</text>
</comment>
<reference evidence="9 10" key="1">
    <citation type="submission" date="2016-10" db="EMBL/GenBank/DDBJ databases">
        <authorList>
            <person name="Varghese N."/>
            <person name="Submissions S."/>
        </authorList>
    </citation>
    <scope>NUCLEOTIDE SEQUENCE [LARGE SCALE GENOMIC DNA]</scope>
    <source>
        <strain evidence="9 10">WCC6</strain>
    </source>
</reference>
<comment type="function">
    <text evidence="7">Catalyzes the base-exchange of a guanine (G) residue with the queuine precursor 7-aminomethyl-7-deazaguanine (PreQ1) at position 34 (anticodon wobble position) in tRNAs with GU(N) anticodons (tRNA-Asp, -Asn, -His and -Tyr). Catalysis occurs through a double-displacement mechanism. The nucleophile active site attacks the C1' of nucleotide 34 to detach the guanine base from the RNA, forming a covalent enzyme-RNA intermediate. The proton acceptor active site deprotonates the incoming PreQ1, allowing a nucleophilic attack on the C1' of the ribose to form the product. After dissociation, two additional enzymatic reactions on the tRNA convert PreQ1 to queuine (Q), resulting in the hypermodified nucleoside queuosine (7-(((4,5-cis-dihydroxy-2-cyclopenten-1-yl)amino)methyl)-7-deazaguanosine).</text>
</comment>
<keyword evidence="2 7" id="KW-0808">Transferase</keyword>
<keyword evidence="3 7" id="KW-0819">tRNA processing</keyword>
<feature type="binding site" evidence="7">
    <location>
        <position position="217"/>
    </location>
    <ligand>
        <name>substrate</name>
    </ligand>
</feature>
<dbReference type="GO" id="GO:0008479">
    <property type="term" value="F:tRNA-guanosine(34) queuine transglycosylase activity"/>
    <property type="evidence" value="ECO:0007669"/>
    <property type="project" value="UniProtKB-UniRule"/>
</dbReference>
<keyword evidence="5 7" id="KW-0862">Zinc</keyword>
<feature type="binding site" evidence="7">
    <location>
        <begin position="94"/>
        <end position="98"/>
    </location>
    <ligand>
        <name>substrate</name>
    </ligand>
</feature>
<evidence type="ECO:0000259" key="8">
    <source>
        <dbReference type="Pfam" id="PF01702"/>
    </source>
</evidence>
<proteinExistence type="inferred from homology"/>
<evidence type="ECO:0000256" key="5">
    <source>
        <dbReference type="ARBA" id="ARBA00022833"/>
    </source>
</evidence>
<evidence type="ECO:0000256" key="4">
    <source>
        <dbReference type="ARBA" id="ARBA00022785"/>
    </source>
</evidence>
<gene>
    <name evidence="7" type="primary">tgt</name>
    <name evidence="9" type="ORF">SAMN05216495_12017</name>
</gene>
<dbReference type="NCBIfam" id="TIGR00430">
    <property type="entry name" value="Q_tRNA_tgt"/>
    <property type="match status" value="1"/>
</dbReference>
<dbReference type="GO" id="GO:0005829">
    <property type="term" value="C:cytosol"/>
    <property type="evidence" value="ECO:0007669"/>
    <property type="project" value="TreeGrafter"/>
</dbReference>
<keyword evidence="4 7" id="KW-0671">Queuosine biosynthesis</keyword>
<accession>A0A1H3AHB3</accession>
<feature type="binding site" evidence="7">
    <location>
        <position position="336"/>
    </location>
    <ligand>
        <name>Zn(2+)</name>
        <dbReference type="ChEBI" id="CHEBI:29105"/>
    </ligand>
</feature>
<dbReference type="InterPro" id="IPR004803">
    <property type="entry name" value="TGT"/>
</dbReference>
<dbReference type="PANTHER" id="PTHR46499">
    <property type="entry name" value="QUEUINE TRNA-RIBOSYLTRANSFERASE"/>
    <property type="match status" value="1"/>
</dbReference>
<dbReference type="AlphaFoldDB" id="A0A1H3AHB3"/>
<dbReference type="SUPFAM" id="SSF51713">
    <property type="entry name" value="tRNA-guanine transglycosylase"/>
    <property type="match status" value="1"/>
</dbReference>
<dbReference type="GO" id="GO:0008616">
    <property type="term" value="P:tRNA queuosine(34) biosynthetic process"/>
    <property type="evidence" value="ECO:0007669"/>
    <property type="project" value="UniProtKB-UniRule"/>
</dbReference>
<dbReference type="Proteomes" id="UP000182379">
    <property type="component" value="Unassembled WGS sequence"/>
</dbReference>
<feature type="binding site" evidence="7">
    <location>
        <position position="305"/>
    </location>
    <ligand>
        <name>Zn(2+)</name>
        <dbReference type="ChEBI" id="CHEBI:29105"/>
    </ligand>
</feature>
<feature type="region of interest" description="RNA binding" evidence="7">
    <location>
        <begin position="248"/>
        <end position="254"/>
    </location>
</feature>
<dbReference type="HAMAP" id="MF_00168">
    <property type="entry name" value="Q_tRNA_Tgt"/>
    <property type="match status" value="1"/>
</dbReference>
<evidence type="ECO:0000256" key="6">
    <source>
        <dbReference type="ARBA" id="ARBA00050112"/>
    </source>
</evidence>
<keyword evidence="1 7" id="KW-0328">Glycosyltransferase</keyword>
<comment type="cofactor">
    <cofactor evidence="7">
        <name>Zn(2+)</name>
        <dbReference type="ChEBI" id="CHEBI:29105"/>
    </cofactor>
    <text evidence="7">Binds 1 zinc ion per subunit.</text>
</comment>
<dbReference type="EMBL" id="FNOP01000020">
    <property type="protein sequence ID" value="SDX29013.1"/>
    <property type="molecule type" value="Genomic_DNA"/>
</dbReference>